<evidence type="ECO:0000259" key="7">
    <source>
        <dbReference type="Pfam" id="PF04547"/>
    </source>
</evidence>
<name>A0A813HG57_POLGL</name>
<dbReference type="PANTHER" id="PTHR12308">
    <property type="entry name" value="ANOCTAMIN"/>
    <property type="match status" value="1"/>
</dbReference>
<keyword evidence="2 6" id="KW-0812">Transmembrane</keyword>
<feature type="transmembrane region" description="Helical" evidence="6">
    <location>
        <begin position="402"/>
        <end position="422"/>
    </location>
</feature>
<dbReference type="Pfam" id="PF04547">
    <property type="entry name" value="Anoctamin"/>
    <property type="match status" value="1"/>
</dbReference>
<dbReference type="PANTHER" id="PTHR12308:SF73">
    <property type="entry name" value="ANOCTAMIN"/>
    <property type="match status" value="1"/>
</dbReference>
<evidence type="ECO:0000256" key="1">
    <source>
        <dbReference type="ARBA" id="ARBA00004141"/>
    </source>
</evidence>
<proteinExistence type="predicted"/>
<evidence type="ECO:0000256" key="5">
    <source>
        <dbReference type="SAM" id="MobiDB-lite"/>
    </source>
</evidence>
<evidence type="ECO:0000313" key="9">
    <source>
        <dbReference type="Proteomes" id="UP000654075"/>
    </source>
</evidence>
<protein>
    <recommendedName>
        <fullName evidence="7">Anoctamin transmembrane domain-containing protein</fullName>
    </recommendedName>
</protein>
<feature type="region of interest" description="Disordered" evidence="5">
    <location>
        <begin position="740"/>
        <end position="762"/>
    </location>
</feature>
<accession>A0A813HG57</accession>
<gene>
    <name evidence="8" type="ORF">PGLA1383_LOCUS52096</name>
</gene>
<dbReference type="InterPro" id="IPR007632">
    <property type="entry name" value="Anoctamin"/>
</dbReference>
<dbReference type="GO" id="GO:0016020">
    <property type="term" value="C:membrane"/>
    <property type="evidence" value="ECO:0007669"/>
    <property type="project" value="UniProtKB-SubCell"/>
</dbReference>
<keyword evidence="9" id="KW-1185">Reference proteome</keyword>
<organism evidence="8 9">
    <name type="scientific">Polarella glacialis</name>
    <name type="common">Dinoflagellate</name>
    <dbReference type="NCBI Taxonomy" id="89957"/>
    <lineage>
        <taxon>Eukaryota</taxon>
        <taxon>Sar</taxon>
        <taxon>Alveolata</taxon>
        <taxon>Dinophyceae</taxon>
        <taxon>Suessiales</taxon>
        <taxon>Suessiaceae</taxon>
        <taxon>Polarella</taxon>
    </lineage>
</organism>
<evidence type="ECO:0000256" key="6">
    <source>
        <dbReference type="SAM" id="Phobius"/>
    </source>
</evidence>
<evidence type="ECO:0000313" key="8">
    <source>
        <dbReference type="EMBL" id="CAE8636684.1"/>
    </source>
</evidence>
<comment type="subcellular location">
    <subcellularLocation>
        <location evidence="1">Membrane</location>
        <topology evidence="1">Multi-pass membrane protein</topology>
    </subcellularLocation>
</comment>
<evidence type="ECO:0000256" key="4">
    <source>
        <dbReference type="ARBA" id="ARBA00023136"/>
    </source>
</evidence>
<dbReference type="OrthoDB" id="296386at2759"/>
<evidence type="ECO:0000256" key="2">
    <source>
        <dbReference type="ARBA" id="ARBA00022692"/>
    </source>
</evidence>
<keyword evidence="3 6" id="KW-1133">Transmembrane helix</keyword>
<dbReference type="Proteomes" id="UP000654075">
    <property type="component" value="Unassembled WGS sequence"/>
</dbReference>
<dbReference type="InterPro" id="IPR049452">
    <property type="entry name" value="Anoctamin_TM"/>
</dbReference>
<comment type="caution">
    <text evidence="8">The sequence shown here is derived from an EMBL/GenBank/DDBJ whole genome shotgun (WGS) entry which is preliminary data.</text>
</comment>
<keyword evidence="4 6" id="KW-0472">Membrane</keyword>
<sequence length="777" mass="87764">MPAASMMQPDAGYSLIAIEAAAAAAETHLFRTDAAESIDLFDAGLNVERDDAKWQYALVLPLKTDATHAKWMAPMPDAVKCAETLFNSGDGWASPGAAIPEEHPELSAGKFFDGMSYEEFQTNARAILSEILTGPSCGFTISSHCCSSKDKLLLLIRLERPDAIQQLAQVEELRVPLRPSRYEEMGLKIPVNPFDDEPLTHHARFTMEKSHVFTEFSEAGRFTFLLCSLVQLLRLVKRRLWHVLNIEELHKAEVMTEMFPVHHWKDILEFWNDGFSNPARVLQYPGRQHTTKVRNYFGEEVAFFYHWFNFVTRCLFMPGILWAVSELLLSGMGTQLGGKQVRDTAFAGFMCLWSGSFRGLYTQRSNLKSLQWGMADYFQVASVLPSYRAELRGSYSEFGWRALGWAVACLCLVETLVVVWYITFVRAQAFLHPDQSFTFLGIHAQTIESYGNILITANIKVMDPLLSAIITAINKRENWRTEQMSKDSKIKKLFIVKFIVNYYPQLYLAFIKEHVSGCIGGIDGCMQMFSNNLYVFFLTHFALEIIKVPIQMIYARYKIHKDIVRGEGSTSSTRYSYLEQQLNCPAYEGDESDFLDAIIMMGYVMLFAAVMPSMTVMAIGTNLVSLRLFGYRMLHVTQRANPNGREGIGAWDEVINFMSILSVPCNCALAVFNLHPLCEYSLPTKFALFICLEHVVFLTQTLANSIVPAKTTSQEVIEEENRKAADLILSHRSAVNIRHSSHSVHLDDSPGKPGKPVRAGTHDVNVPVEFYSDDKEA</sequence>
<dbReference type="GO" id="GO:0005254">
    <property type="term" value="F:chloride channel activity"/>
    <property type="evidence" value="ECO:0007669"/>
    <property type="project" value="TreeGrafter"/>
</dbReference>
<feature type="transmembrane region" description="Helical" evidence="6">
    <location>
        <begin position="600"/>
        <end position="624"/>
    </location>
</feature>
<feature type="domain" description="Anoctamin transmembrane" evidence="7">
    <location>
        <begin position="293"/>
        <end position="720"/>
    </location>
</feature>
<evidence type="ECO:0000256" key="3">
    <source>
        <dbReference type="ARBA" id="ARBA00022989"/>
    </source>
</evidence>
<dbReference type="AlphaFoldDB" id="A0A813HG57"/>
<reference evidence="8" key="1">
    <citation type="submission" date="2021-02" db="EMBL/GenBank/DDBJ databases">
        <authorList>
            <person name="Dougan E. K."/>
            <person name="Rhodes N."/>
            <person name="Thang M."/>
            <person name="Chan C."/>
        </authorList>
    </citation>
    <scope>NUCLEOTIDE SEQUENCE</scope>
</reference>
<dbReference type="EMBL" id="CAJNNV010031529">
    <property type="protein sequence ID" value="CAE8636684.1"/>
    <property type="molecule type" value="Genomic_DNA"/>
</dbReference>